<sequence length="58" mass="6909">IITPEGRNAIIPLKKEVDLEELKFTEMAKSRPFDKNKLKIKQGNFKLKLKEIENWIKR</sequence>
<comment type="caution">
    <text evidence="1">The sequence shown here is derived from an EMBL/GenBank/DDBJ whole genome shotgun (WGS) entry which is preliminary data.</text>
</comment>
<accession>X1GPJ1</accession>
<protein>
    <submittedName>
        <fullName evidence="1">Uncharacterized protein</fullName>
    </submittedName>
</protein>
<name>X1GPJ1_9ZZZZ</name>
<reference evidence="1" key="1">
    <citation type="journal article" date="2014" name="Front. Microbiol.">
        <title>High frequency of phylogenetically diverse reductive dehalogenase-homologous genes in deep subseafloor sedimentary metagenomes.</title>
        <authorList>
            <person name="Kawai M."/>
            <person name="Futagami T."/>
            <person name="Toyoda A."/>
            <person name="Takaki Y."/>
            <person name="Nishi S."/>
            <person name="Hori S."/>
            <person name="Arai W."/>
            <person name="Tsubouchi T."/>
            <person name="Morono Y."/>
            <person name="Uchiyama I."/>
            <person name="Ito T."/>
            <person name="Fujiyama A."/>
            <person name="Inagaki F."/>
            <person name="Takami H."/>
        </authorList>
    </citation>
    <scope>NUCLEOTIDE SEQUENCE</scope>
    <source>
        <strain evidence="1">Expedition CK06-06</strain>
    </source>
</reference>
<feature type="non-terminal residue" evidence="1">
    <location>
        <position position="1"/>
    </location>
</feature>
<proteinExistence type="predicted"/>
<dbReference type="EMBL" id="BARU01009279">
    <property type="protein sequence ID" value="GAH34923.1"/>
    <property type="molecule type" value="Genomic_DNA"/>
</dbReference>
<dbReference type="AlphaFoldDB" id="X1GPJ1"/>
<organism evidence="1">
    <name type="scientific">marine sediment metagenome</name>
    <dbReference type="NCBI Taxonomy" id="412755"/>
    <lineage>
        <taxon>unclassified sequences</taxon>
        <taxon>metagenomes</taxon>
        <taxon>ecological metagenomes</taxon>
    </lineage>
</organism>
<gene>
    <name evidence="1" type="ORF">S03H2_17936</name>
</gene>
<evidence type="ECO:0000313" key="1">
    <source>
        <dbReference type="EMBL" id="GAH34923.1"/>
    </source>
</evidence>